<dbReference type="GO" id="GO:0006412">
    <property type="term" value="P:translation"/>
    <property type="evidence" value="ECO:0007669"/>
    <property type="project" value="InterPro"/>
</dbReference>
<dbReference type="STRING" id="77166.U4UFT9"/>
<evidence type="ECO:0000256" key="5">
    <source>
        <dbReference type="ARBA" id="ARBA00022980"/>
    </source>
</evidence>
<keyword evidence="6" id="KW-0496">Mitochondrion</keyword>
<name>U4UFT9_DENPD</name>
<dbReference type="PANTHER" id="PTHR10858:SF23">
    <property type="entry name" value="DEOXYRIBONUCLEASE II"/>
    <property type="match status" value="1"/>
</dbReference>
<dbReference type="PANTHER" id="PTHR10858">
    <property type="entry name" value="DEOXYRIBONUCLEASE II"/>
    <property type="match status" value="1"/>
</dbReference>
<dbReference type="CDD" id="cd09121">
    <property type="entry name" value="PLDc_DNaseII_2"/>
    <property type="match status" value="1"/>
</dbReference>
<dbReference type="AlphaFoldDB" id="U4UFT9"/>
<dbReference type="Gene3D" id="3.30.780.10">
    <property type="entry name" value="SUI1-like domain"/>
    <property type="match status" value="1"/>
</dbReference>
<evidence type="ECO:0000256" key="7">
    <source>
        <dbReference type="ARBA" id="ARBA00023274"/>
    </source>
</evidence>
<evidence type="ECO:0000256" key="12">
    <source>
        <dbReference type="SAM" id="SignalP"/>
    </source>
</evidence>
<dbReference type="CDD" id="cd09120">
    <property type="entry name" value="PLDc_DNaseII_1"/>
    <property type="match status" value="1"/>
</dbReference>
<evidence type="ECO:0000256" key="3">
    <source>
        <dbReference type="ARBA" id="ARBA00007527"/>
    </source>
</evidence>
<comment type="similarity">
    <text evidence="3">Belongs to the DNase II family.</text>
</comment>
<keyword evidence="12" id="KW-0732">Signal</keyword>
<reference evidence="13 14" key="1">
    <citation type="journal article" date="2013" name="Genome Biol.">
        <title>Draft genome of the mountain pine beetle, Dendroctonus ponderosae Hopkins, a major forest pest.</title>
        <authorList>
            <person name="Keeling C.I."/>
            <person name="Yuen M.M."/>
            <person name="Liao N.Y."/>
            <person name="Docking T.R."/>
            <person name="Chan S.K."/>
            <person name="Taylor G.A."/>
            <person name="Palmquist D.L."/>
            <person name="Jackman S.D."/>
            <person name="Nguyen A."/>
            <person name="Li M."/>
            <person name="Henderson H."/>
            <person name="Janes J.K."/>
            <person name="Zhao Y."/>
            <person name="Pandoh P."/>
            <person name="Moore R."/>
            <person name="Sperling F.A."/>
            <person name="Huber D.P."/>
            <person name="Birol I."/>
            <person name="Jones S.J."/>
            <person name="Bohlmann J."/>
        </authorList>
    </citation>
    <scope>NUCLEOTIDE SEQUENCE</scope>
</reference>
<dbReference type="GO" id="GO:1990904">
    <property type="term" value="C:ribonucleoprotein complex"/>
    <property type="evidence" value="ECO:0007669"/>
    <property type="project" value="UniProtKB-KW"/>
</dbReference>
<keyword evidence="7" id="KW-0687">Ribonucleoprotein</keyword>
<feature type="compositionally biased region" description="Pro residues" evidence="11">
    <location>
        <begin position="758"/>
        <end position="768"/>
    </location>
</feature>
<organism evidence="13 14">
    <name type="scientific">Dendroctonus ponderosae</name>
    <name type="common">Mountain pine beetle</name>
    <dbReference type="NCBI Taxonomy" id="77166"/>
    <lineage>
        <taxon>Eukaryota</taxon>
        <taxon>Metazoa</taxon>
        <taxon>Ecdysozoa</taxon>
        <taxon>Arthropoda</taxon>
        <taxon>Hexapoda</taxon>
        <taxon>Insecta</taxon>
        <taxon>Pterygota</taxon>
        <taxon>Neoptera</taxon>
        <taxon>Endopterygota</taxon>
        <taxon>Coleoptera</taxon>
        <taxon>Polyphaga</taxon>
        <taxon>Cucujiformia</taxon>
        <taxon>Curculionidae</taxon>
        <taxon>Scolytinae</taxon>
        <taxon>Dendroctonus</taxon>
    </lineage>
</organism>
<comment type="subcellular location">
    <subcellularLocation>
        <location evidence="1">Mitochondrion</location>
    </subcellularLocation>
</comment>
<dbReference type="InterPro" id="IPR007740">
    <property type="entry name" value="Ribosomal_mL49"/>
</dbReference>
<feature type="coiled-coil region" evidence="10">
    <location>
        <begin position="562"/>
        <end position="596"/>
    </location>
</feature>
<evidence type="ECO:0000313" key="14">
    <source>
        <dbReference type="Proteomes" id="UP000030742"/>
    </source>
</evidence>
<dbReference type="GO" id="GO:0006309">
    <property type="term" value="P:apoptotic DNA fragmentation"/>
    <property type="evidence" value="ECO:0007669"/>
    <property type="project" value="TreeGrafter"/>
</dbReference>
<dbReference type="Pfam" id="PF03265">
    <property type="entry name" value="DNase_II"/>
    <property type="match status" value="1"/>
</dbReference>
<evidence type="ECO:0000256" key="2">
    <source>
        <dbReference type="ARBA" id="ARBA00005677"/>
    </source>
</evidence>
<dbReference type="Proteomes" id="UP000030742">
    <property type="component" value="Unassembled WGS sequence"/>
</dbReference>
<feature type="chain" id="PRO_5004656125" description="Large ribosomal subunit protein mL49" evidence="12">
    <location>
        <begin position="21"/>
        <end position="964"/>
    </location>
</feature>
<feature type="signal peptide" evidence="12">
    <location>
        <begin position="1"/>
        <end position="20"/>
    </location>
</feature>
<keyword evidence="5" id="KW-0689">Ribosomal protein</keyword>
<feature type="region of interest" description="Disordered" evidence="11">
    <location>
        <begin position="754"/>
        <end position="776"/>
    </location>
</feature>
<dbReference type="GO" id="GO:0004531">
    <property type="term" value="F:deoxyribonuclease II activity"/>
    <property type="evidence" value="ECO:0007669"/>
    <property type="project" value="InterPro"/>
</dbReference>
<dbReference type="InterPro" id="IPR004947">
    <property type="entry name" value="DNase_II"/>
</dbReference>
<protein>
    <recommendedName>
        <fullName evidence="8">Large ribosomal subunit protein mL49</fullName>
    </recommendedName>
    <alternativeName>
        <fullName evidence="9">39S ribosomal protein L49, mitochondrial</fullName>
    </alternativeName>
</protein>
<evidence type="ECO:0000256" key="8">
    <source>
        <dbReference type="ARBA" id="ARBA00035191"/>
    </source>
</evidence>
<evidence type="ECO:0000256" key="6">
    <source>
        <dbReference type="ARBA" id="ARBA00023128"/>
    </source>
</evidence>
<evidence type="ECO:0000256" key="4">
    <source>
        <dbReference type="ARBA" id="ARBA00022801"/>
    </source>
</evidence>
<evidence type="ECO:0000256" key="11">
    <source>
        <dbReference type="SAM" id="MobiDB-lite"/>
    </source>
</evidence>
<dbReference type="EMBL" id="KB632278">
    <property type="protein sequence ID" value="ERL91238.1"/>
    <property type="molecule type" value="Genomic_DNA"/>
</dbReference>
<evidence type="ECO:0000256" key="9">
    <source>
        <dbReference type="ARBA" id="ARBA00035545"/>
    </source>
</evidence>
<sequence>MPNAALLYMILCEFLCFVNGLQCMDPTNNPVDWYVIYKLPKQRSHSNPLVREGLGFMYMTSSGEDQWRLSEVDINDTRSMVAHTLSSRWQNYFYLLYNDQPPYGDASELKGHTKGVVMANASGGFWLIHSVPHFPLSLEQYAYPKSGTHFGQSFLCVSLGLEALNSVGLQLLYNEPHIYAQNVPTDLKERLAVLSRAANNETIQSAPWYHVQNITSSAGLKFISFAKARKFNKDLYADLVSPALRSNLYVETWPNEPHRLPSNCQHKFQVDNIMSISSQHPAVSFSATVDHSKWAVSSPKDLSKWVCIGDINRAQSQTTRGGGTTCLNSSLVAGRYLGIVAKVQTCSFWLSPKKIMEAEIPELSNKFSNFEYETHPLPATQARFGAPSTATGVFGTPAASTAPTLSFGTPTAGSGLFAAPATNTAPTFGAPNVGTASAAPTLSFGAQNPGAASTVPTLSFGAPPASSASPFGAPTTTTGLGGLGASSAGASALSAPSSVSVGLGGIASSIQGKTAVATQKDISPKEQTLPNEILQTVESFKDMVKQQKAHSSDISRCSIRDFRRVEQEIDLLTSQLNEVETELQRNRQVAEKLKYDTAKTVQHVEMAQRTHDTPSGLQYENTAPMKFFSNLADDFENSMQSLKLQIETMEKYVKNLKGPYLVSPQDLSMGMKRLHETFVALAGRLQAVHSQVETQKELYMNIRKHLLQDTSNPFEKLENAPAVHMANSNAFALSPPKVASGPTPFSNMAVISVSASPPQQPSGQPPAYPGSFSSQPGTVSREHQVYLLQAMSLLNKLCPTYSKLPVVLQKFIQVRNSGYNTSLFLEDVGPVSRQYEITKDPTDWEHVKNLLPATVVPKPLEKTTYPSGWKPQAKDLSDRPYFVPRTKNYMIPCYLKISSLQLKRTTIIRHIEGDIWLLEKEIKEFLAPQFFQPIRSQVNEFAGYIRINGDYVNAVKHFLEQKGY</sequence>
<evidence type="ECO:0000256" key="10">
    <source>
        <dbReference type="SAM" id="Coils"/>
    </source>
</evidence>
<dbReference type="OrthoDB" id="10261598at2759"/>
<evidence type="ECO:0000313" key="13">
    <source>
        <dbReference type="EMBL" id="ERL91238.1"/>
    </source>
</evidence>
<keyword evidence="10" id="KW-0175">Coiled coil</keyword>
<gene>
    <name evidence="13" type="ORF">D910_08573</name>
</gene>
<dbReference type="Pfam" id="PF15967">
    <property type="entry name" value="Nucleoporin_FG2"/>
    <property type="match status" value="1"/>
</dbReference>
<accession>U4UFT9</accession>
<dbReference type="GO" id="GO:0003735">
    <property type="term" value="F:structural constituent of ribosome"/>
    <property type="evidence" value="ECO:0007669"/>
    <property type="project" value="InterPro"/>
</dbReference>
<dbReference type="FunFam" id="3.30.780.10:FF:000009">
    <property type="entry name" value="39S ribosomal protein L49, mitochondrial"/>
    <property type="match status" value="1"/>
</dbReference>
<proteinExistence type="inferred from homology"/>
<keyword evidence="4" id="KW-0378">Hydrolase</keyword>
<comment type="similarity">
    <text evidence="2">Belongs to the mitochondrion-specific ribosomal protein mL49 family.</text>
</comment>
<dbReference type="GO" id="GO:0005840">
    <property type="term" value="C:ribosome"/>
    <property type="evidence" value="ECO:0007669"/>
    <property type="project" value="UniProtKB-KW"/>
</dbReference>
<evidence type="ECO:0000256" key="1">
    <source>
        <dbReference type="ARBA" id="ARBA00004173"/>
    </source>
</evidence>
<dbReference type="Pfam" id="PF05046">
    <property type="entry name" value="Img2"/>
    <property type="match status" value="1"/>
</dbReference>
<dbReference type="Gene3D" id="6.10.140.1350">
    <property type="match status" value="1"/>
</dbReference>
<dbReference type="GO" id="GO:0005739">
    <property type="term" value="C:mitochondrion"/>
    <property type="evidence" value="ECO:0007669"/>
    <property type="project" value="UniProtKB-SubCell"/>
</dbReference>